<keyword evidence="7" id="KW-1185">Reference proteome</keyword>
<dbReference type="RefSeq" id="XP_065726772.1">
    <property type="nucleotide sequence ID" value="XM_065870700.1"/>
</dbReference>
<dbReference type="SMART" id="SM00066">
    <property type="entry name" value="GAL4"/>
    <property type="match status" value="1"/>
</dbReference>
<reference evidence="6" key="2">
    <citation type="submission" date="2024-02" db="EMBL/GenBank/DDBJ databases">
        <title>Comparative genomics of Cryptococcus and Kwoniella reveals pathogenesis evolution and contrasting modes of karyotype evolution via chromosome fusion or intercentromeric recombination.</title>
        <authorList>
            <person name="Coelho M.A."/>
            <person name="David-Palma M."/>
            <person name="Shea T."/>
            <person name="Bowers K."/>
            <person name="McGinley-Smith S."/>
            <person name="Mohammad A.W."/>
            <person name="Gnirke A."/>
            <person name="Yurkov A.M."/>
            <person name="Nowrousian M."/>
            <person name="Sun S."/>
            <person name="Cuomo C.A."/>
            <person name="Heitman J."/>
        </authorList>
    </citation>
    <scope>NUCLEOTIDE SEQUENCE</scope>
    <source>
        <strain evidence="6">CBS 10118</strain>
    </source>
</reference>
<keyword evidence="3" id="KW-0238">DNA-binding</keyword>
<evidence type="ECO:0000256" key="1">
    <source>
        <dbReference type="ARBA" id="ARBA00004123"/>
    </source>
</evidence>
<dbReference type="GO" id="GO:0000981">
    <property type="term" value="F:DNA-binding transcription factor activity, RNA polymerase II-specific"/>
    <property type="evidence" value="ECO:0007669"/>
    <property type="project" value="InterPro"/>
</dbReference>
<evidence type="ECO:0000256" key="3">
    <source>
        <dbReference type="ARBA" id="ARBA00023125"/>
    </source>
</evidence>
<reference evidence="6" key="1">
    <citation type="submission" date="2013-07" db="EMBL/GenBank/DDBJ databases">
        <authorList>
            <consortium name="The Broad Institute Genome Sequencing Platform"/>
            <person name="Cuomo C."/>
            <person name="Litvintseva A."/>
            <person name="Chen Y."/>
            <person name="Heitman J."/>
            <person name="Sun S."/>
            <person name="Springer D."/>
            <person name="Dromer F."/>
            <person name="Young S.K."/>
            <person name="Zeng Q."/>
            <person name="Gargeya S."/>
            <person name="Fitzgerald M."/>
            <person name="Abouelleil A."/>
            <person name="Alvarado L."/>
            <person name="Berlin A.M."/>
            <person name="Chapman S.B."/>
            <person name="Dewar J."/>
            <person name="Goldberg J."/>
            <person name="Griggs A."/>
            <person name="Gujja S."/>
            <person name="Hansen M."/>
            <person name="Howarth C."/>
            <person name="Imamovic A."/>
            <person name="Larimer J."/>
            <person name="McCowan C."/>
            <person name="Murphy C."/>
            <person name="Pearson M."/>
            <person name="Priest M."/>
            <person name="Roberts A."/>
            <person name="Saif S."/>
            <person name="Shea T."/>
            <person name="Sykes S."/>
            <person name="Wortman J."/>
            <person name="Nusbaum C."/>
            <person name="Birren B."/>
        </authorList>
    </citation>
    <scope>NUCLEOTIDE SEQUENCE</scope>
    <source>
        <strain evidence="6">CBS 10118</strain>
    </source>
</reference>
<dbReference type="PANTHER" id="PTHR46910">
    <property type="entry name" value="TRANSCRIPTION FACTOR PDR1"/>
    <property type="match status" value="1"/>
</dbReference>
<comment type="subcellular location">
    <subcellularLocation>
        <location evidence="1">Nucleus</location>
    </subcellularLocation>
</comment>
<dbReference type="SMART" id="SM00906">
    <property type="entry name" value="Fungal_trans"/>
    <property type="match status" value="1"/>
</dbReference>
<dbReference type="InterPro" id="IPR001138">
    <property type="entry name" value="Zn2Cys6_DnaBD"/>
</dbReference>
<accession>A0AAJ8KFR4</accession>
<dbReference type="PANTHER" id="PTHR46910:SF3">
    <property type="entry name" value="HALOTOLERANCE PROTEIN 9-RELATED"/>
    <property type="match status" value="1"/>
</dbReference>
<dbReference type="AlphaFoldDB" id="A0AAJ8KFR4"/>
<evidence type="ECO:0000256" key="2">
    <source>
        <dbReference type="ARBA" id="ARBA00022723"/>
    </source>
</evidence>
<dbReference type="PROSITE" id="PS00463">
    <property type="entry name" value="ZN2_CY6_FUNGAL_1"/>
    <property type="match status" value="1"/>
</dbReference>
<dbReference type="CDD" id="cd12148">
    <property type="entry name" value="fungal_TF_MHR"/>
    <property type="match status" value="1"/>
</dbReference>
<dbReference type="SUPFAM" id="SSF57701">
    <property type="entry name" value="Zn2/Cys6 DNA-binding domain"/>
    <property type="match status" value="1"/>
</dbReference>
<name>A0AAJ8KFR4_9TREE</name>
<dbReference type="GO" id="GO:0008270">
    <property type="term" value="F:zinc ion binding"/>
    <property type="evidence" value="ECO:0007669"/>
    <property type="project" value="InterPro"/>
</dbReference>
<dbReference type="CDD" id="cd00067">
    <property type="entry name" value="GAL4"/>
    <property type="match status" value="1"/>
</dbReference>
<dbReference type="InterPro" id="IPR050987">
    <property type="entry name" value="AtrR-like"/>
</dbReference>
<proteinExistence type="predicted"/>
<dbReference type="InterPro" id="IPR036864">
    <property type="entry name" value="Zn2-C6_fun-type_DNA-bd_sf"/>
</dbReference>
<keyword evidence="2" id="KW-0479">Metal-binding</keyword>
<evidence type="ECO:0000256" key="4">
    <source>
        <dbReference type="ARBA" id="ARBA00023242"/>
    </source>
</evidence>
<sequence>MPRYCSQDRPHEKAVGTKRKRTSRACDYCRSHRIRCERHGGERSTCIHCETYGLICESVAPAPRSRRIGVALHARHSAEQVESQGLEPGYAGPTSIFHLVGSVNRKDSVKEVRNYDEANDIFRNALNSNGEQASEGVLYGRYDLAHGGWKAQNASALVRLDRLSEQLSLIAGKETILDDLLLICITKILPVFPVVTVSECVGRDKPSDIFWQYYTMKENDSTPHSPLPKIVRLVHYGLASMSRSVPTAIRKSIVKAVREELDATSQTSKQTSLSTVQLLITLSISLELHDDDPTENRSLLWQRTGSGIRGALDMGLHRSVSNNMIPCGQVHRRRRVWGSCIIADRWLALQYGQPLTIDLDYCDAPLPFWWPDHVPDLDDVTAIPVLHKVAPSFRFLTELTSLSIILGRAYSLSTSIVLLARSQDLMFYNLQNDMEAWKAQIPVVWNYSPLLEVPAMHHLLQLFLVAVEYTFLRPFSPRNISGLPAHITFRPTHGSIDRLVERAINSLFWLASEEGAFYLDVWSMTVYPAFLCMVVVTSGLVQRTDVIIASALLAGSEAISSWSEVEGPGGKWASRQQVLQAIRLLQPAENT</sequence>
<dbReference type="Proteomes" id="UP000092730">
    <property type="component" value="Chromosome 8"/>
</dbReference>
<dbReference type="PROSITE" id="PS50048">
    <property type="entry name" value="ZN2_CY6_FUNGAL_2"/>
    <property type="match status" value="1"/>
</dbReference>
<dbReference type="Pfam" id="PF04082">
    <property type="entry name" value="Fungal_trans"/>
    <property type="match status" value="1"/>
</dbReference>
<dbReference type="GO" id="GO:0005634">
    <property type="term" value="C:nucleus"/>
    <property type="evidence" value="ECO:0007669"/>
    <property type="project" value="UniProtKB-SubCell"/>
</dbReference>
<organism evidence="6 7">
    <name type="scientific">Kwoniella bestiolae CBS 10118</name>
    <dbReference type="NCBI Taxonomy" id="1296100"/>
    <lineage>
        <taxon>Eukaryota</taxon>
        <taxon>Fungi</taxon>
        <taxon>Dikarya</taxon>
        <taxon>Basidiomycota</taxon>
        <taxon>Agaricomycotina</taxon>
        <taxon>Tremellomycetes</taxon>
        <taxon>Tremellales</taxon>
        <taxon>Cryptococcaceae</taxon>
        <taxon>Kwoniella</taxon>
    </lineage>
</organism>
<protein>
    <recommendedName>
        <fullName evidence="5">Zn(2)-C6 fungal-type domain-containing protein</fullName>
    </recommendedName>
</protein>
<dbReference type="InterPro" id="IPR007219">
    <property type="entry name" value="XnlR_reg_dom"/>
</dbReference>
<dbReference type="Pfam" id="PF00172">
    <property type="entry name" value="Zn_clus"/>
    <property type="match status" value="1"/>
</dbReference>
<dbReference type="Gene3D" id="4.10.240.10">
    <property type="entry name" value="Zn(2)-C6 fungal-type DNA-binding domain"/>
    <property type="match status" value="1"/>
</dbReference>
<dbReference type="GO" id="GO:0006351">
    <property type="term" value="P:DNA-templated transcription"/>
    <property type="evidence" value="ECO:0007669"/>
    <property type="project" value="InterPro"/>
</dbReference>
<gene>
    <name evidence="6" type="ORF">I302_108579</name>
</gene>
<dbReference type="EMBL" id="CP144548">
    <property type="protein sequence ID" value="WVW86530.1"/>
    <property type="molecule type" value="Genomic_DNA"/>
</dbReference>
<keyword evidence="4" id="KW-0539">Nucleus</keyword>
<evidence type="ECO:0000313" key="7">
    <source>
        <dbReference type="Proteomes" id="UP000092730"/>
    </source>
</evidence>
<dbReference type="KEGG" id="kbi:30212116"/>
<dbReference type="GO" id="GO:0003677">
    <property type="term" value="F:DNA binding"/>
    <property type="evidence" value="ECO:0007669"/>
    <property type="project" value="UniProtKB-KW"/>
</dbReference>
<feature type="domain" description="Zn(2)-C6 fungal-type" evidence="5">
    <location>
        <begin position="25"/>
        <end position="56"/>
    </location>
</feature>
<evidence type="ECO:0000313" key="6">
    <source>
        <dbReference type="EMBL" id="WVW86530.1"/>
    </source>
</evidence>
<dbReference type="GeneID" id="30212116"/>
<evidence type="ECO:0000259" key="5">
    <source>
        <dbReference type="PROSITE" id="PS50048"/>
    </source>
</evidence>